<protein>
    <submittedName>
        <fullName evidence="1">Uncharacterized protein</fullName>
    </submittedName>
</protein>
<dbReference type="EMBL" id="JAKLMC020000047">
    <property type="protein sequence ID" value="KAK5948503.1"/>
    <property type="molecule type" value="Genomic_DNA"/>
</dbReference>
<sequence length="232" mass="26537">MRGGASCQNQKNSLHIVNNPELKCGSSKGDQKRMGATAQPFQQVRGQELPTINLRIYHPSDNYYGARGSEEVQVQHGDKCRIDVLKYQKTDTDWAEVVSIGTLVPSNDTGVNAWISAKEDYDDNSIFIFEQRDDGFALKHVNSGLYLSRAGDWLSTYESDDPDDSTFTLNRTRFYQKHNNEWAQEYPHHGANYLYFVYFKSTGSRELTINDEGFLNLKDSGRYAMFRFDICP</sequence>
<keyword evidence="2" id="KW-1185">Reference proteome</keyword>
<dbReference type="AlphaFoldDB" id="A0AAN8ED04"/>
<dbReference type="Proteomes" id="UP001316803">
    <property type="component" value="Unassembled WGS sequence"/>
</dbReference>
<proteinExistence type="predicted"/>
<reference evidence="1 2" key="1">
    <citation type="submission" date="2022-12" db="EMBL/GenBank/DDBJ databases">
        <title>Genomic features and morphological characterization of a novel Knufia sp. strain isolated from spacecraft assembly facility.</title>
        <authorList>
            <person name="Teixeira M."/>
            <person name="Chander A.M."/>
            <person name="Stajich J.E."/>
            <person name="Venkateswaran K."/>
        </authorList>
    </citation>
    <scope>NUCLEOTIDE SEQUENCE [LARGE SCALE GENOMIC DNA]</scope>
    <source>
        <strain evidence="1 2">FJI-L2-BK-P2</strain>
    </source>
</reference>
<comment type="caution">
    <text evidence="1">The sequence shown here is derived from an EMBL/GenBank/DDBJ whole genome shotgun (WGS) entry which is preliminary data.</text>
</comment>
<name>A0AAN8ED04_9EURO</name>
<evidence type="ECO:0000313" key="1">
    <source>
        <dbReference type="EMBL" id="KAK5948503.1"/>
    </source>
</evidence>
<gene>
    <name evidence="1" type="ORF">OHC33_010537</name>
</gene>
<evidence type="ECO:0000313" key="2">
    <source>
        <dbReference type="Proteomes" id="UP001316803"/>
    </source>
</evidence>
<accession>A0AAN8ED04</accession>
<organism evidence="1 2">
    <name type="scientific">Knufia fluminis</name>
    <dbReference type="NCBI Taxonomy" id="191047"/>
    <lineage>
        <taxon>Eukaryota</taxon>
        <taxon>Fungi</taxon>
        <taxon>Dikarya</taxon>
        <taxon>Ascomycota</taxon>
        <taxon>Pezizomycotina</taxon>
        <taxon>Eurotiomycetes</taxon>
        <taxon>Chaetothyriomycetidae</taxon>
        <taxon>Chaetothyriales</taxon>
        <taxon>Trichomeriaceae</taxon>
        <taxon>Knufia</taxon>
    </lineage>
</organism>